<evidence type="ECO:0000256" key="5">
    <source>
        <dbReference type="ARBA" id="ARBA00022759"/>
    </source>
</evidence>
<keyword evidence="7" id="KW-0695">RNA-directed DNA polymerase</keyword>
<feature type="compositionally biased region" description="Basic and acidic residues" evidence="8">
    <location>
        <begin position="585"/>
        <end position="596"/>
    </location>
</feature>
<dbReference type="Proteomes" id="UP001212997">
    <property type="component" value="Unassembled WGS sequence"/>
</dbReference>
<feature type="compositionally biased region" description="Acidic residues" evidence="8">
    <location>
        <begin position="661"/>
        <end position="672"/>
    </location>
</feature>
<dbReference type="Gene3D" id="3.10.10.10">
    <property type="entry name" value="HIV Type 1 Reverse Transcriptase, subunit A, domain 1"/>
    <property type="match status" value="1"/>
</dbReference>
<keyword evidence="11" id="KW-1185">Reference proteome</keyword>
<evidence type="ECO:0000256" key="8">
    <source>
        <dbReference type="SAM" id="MobiDB-lite"/>
    </source>
</evidence>
<dbReference type="GO" id="GO:0016787">
    <property type="term" value="F:hydrolase activity"/>
    <property type="evidence" value="ECO:0007669"/>
    <property type="project" value="UniProtKB-KW"/>
</dbReference>
<dbReference type="EC" id="2.7.7.49" evidence="1"/>
<keyword evidence="2" id="KW-0808">Transferase</keyword>
<feature type="region of interest" description="Disordered" evidence="8">
    <location>
        <begin position="117"/>
        <end position="160"/>
    </location>
</feature>
<evidence type="ECO:0000256" key="2">
    <source>
        <dbReference type="ARBA" id="ARBA00022679"/>
    </source>
</evidence>
<feature type="compositionally biased region" description="Polar residues" evidence="8">
    <location>
        <begin position="138"/>
        <end position="148"/>
    </location>
</feature>
<evidence type="ECO:0000256" key="6">
    <source>
        <dbReference type="ARBA" id="ARBA00022801"/>
    </source>
</evidence>
<dbReference type="CDD" id="cd09274">
    <property type="entry name" value="RNase_HI_RT_Ty3"/>
    <property type="match status" value="1"/>
</dbReference>
<name>A0AAD5UUJ4_9APHY</name>
<dbReference type="EMBL" id="JANAWD010000540">
    <property type="protein sequence ID" value="KAJ3478077.1"/>
    <property type="molecule type" value="Genomic_DNA"/>
</dbReference>
<dbReference type="SUPFAM" id="SSF56672">
    <property type="entry name" value="DNA/RNA polymerases"/>
    <property type="match status" value="1"/>
</dbReference>
<dbReference type="Gene3D" id="3.30.70.270">
    <property type="match status" value="2"/>
</dbReference>
<dbReference type="CDD" id="cd00303">
    <property type="entry name" value="retropepsin_like"/>
    <property type="match status" value="1"/>
</dbReference>
<feature type="compositionally biased region" description="Basic and acidic residues" evidence="8">
    <location>
        <begin position="211"/>
        <end position="233"/>
    </location>
</feature>
<feature type="compositionally biased region" description="Pro residues" evidence="8">
    <location>
        <begin position="196"/>
        <end position="205"/>
    </location>
</feature>
<feature type="region of interest" description="Disordered" evidence="8">
    <location>
        <begin position="40"/>
        <end position="99"/>
    </location>
</feature>
<dbReference type="SUPFAM" id="SSF50630">
    <property type="entry name" value="Acid proteases"/>
    <property type="match status" value="1"/>
</dbReference>
<dbReference type="InterPro" id="IPR000477">
    <property type="entry name" value="RT_dom"/>
</dbReference>
<dbReference type="GO" id="GO:0004519">
    <property type="term" value="F:endonuclease activity"/>
    <property type="evidence" value="ECO:0007669"/>
    <property type="project" value="UniProtKB-KW"/>
</dbReference>
<reference evidence="10" key="1">
    <citation type="submission" date="2022-07" db="EMBL/GenBank/DDBJ databases">
        <title>Genome Sequence of Physisporinus lineatus.</title>
        <authorList>
            <person name="Buettner E."/>
        </authorList>
    </citation>
    <scope>NUCLEOTIDE SEQUENCE</scope>
    <source>
        <strain evidence="10">VT162</strain>
    </source>
</reference>
<feature type="region of interest" description="Disordered" evidence="8">
    <location>
        <begin position="1787"/>
        <end position="1812"/>
    </location>
</feature>
<dbReference type="CDD" id="cd01647">
    <property type="entry name" value="RT_LTR"/>
    <property type="match status" value="1"/>
</dbReference>
<dbReference type="PANTHER" id="PTHR37984:SF5">
    <property type="entry name" value="PROTEIN NYNRIN-LIKE"/>
    <property type="match status" value="1"/>
</dbReference>
<evidence type="ECO:0000313" key="10">
    <source>
        <dbReference type="EMBL" id="KAJ3478077.1"/>
    </source>
</evidence>
<dbReference type="InterPro" id="IPR021109">
    <property type="entry name" value="Peptidase_aspartic_dom_sf"/>
</dbReference>
<protein>
    <recommendedName>
        <fullName evidence="1">RNA-directed DNA polymerase</fullName>
        <ecNumber evidence="1">2.7.7.49</ecNumber>
    </recommendedName>
</protein>
<dbReference type="InterPro" id="IPR043502">
    <property type="entry name" value="DNA/RNA_pol_sf"/>
</dbReference>
<dbReference type="PANTHER" id="PTHR37984">
    <property type="entry name" value="PROTEIN CBG26694"/>
    <property type="match status" value="1"/>
</dbReference>
<evidence type="ECO:0000256" key="1">
    <source>
        <dbReference type="ARBA" id="ARBA00012493"/>
    </source>
</evidence>
<evidence type="ECO:0000259" key="9">
    <source>
        <dbReference type="PROSITE" id="PS50878"/>
    </source>
</evidence>
<evidence type="ECO:0000256" key="7">
    <source>
        <dbReference type="ARBA" id="ARBA00022918"/>
    </source>
</evidence>
<keyword evidence="3" id="KW-0548">Nucleotidyltransferase</keyword>
<feature type="region of interest" description="Disordered" evidence="8">
    <location>
        <begin position="652"/>
        <end position="672"/>
    </location>
</feature>
<organism evidence="10 11">
    <name type="scientific">Meripilus lineatus</name>
    <dbReference type="NCBI Taxonomy" id="2056292"/>
    <lineage>
        <taxon>Eukaryota</taxon>
        <taxon>Fungi</taxon>
        <taxon>Dikarya</taxon>
        <taxon>Basidiomycota</taxon>
        <taxon>Agaricomycotina</taxon>
        <taxon>Agaricomycetes</taxon>
        <taxon>Polyporales</taxon>
        <taxon>Meripilaceae</taxon>
        <taxon>Meripilus</taxon>
    </lineage>
</organism>
<proteinExistence type="predicted"/>
<feature type="compositionally biased region" description="Basic and acidic residues" evidence="8">
    <location>
        <begin position="526"/>
        <end position="550"/>
    </location>
</feature>
<evidence type="ECO:0000313" key="11">
    <source>
        <dbReference type="Proteomes" id="UP001212997"/>
    </source>
</evidence>
<dbReference type="InterPro" id="IPR041373">
    <property type="entry name" value="RT_RNaseH"/>
</dbReference>
<gene>
    <name evidence="10" type="ORF">NLI96_g10014</name>
</gene>
<dbReference type="InterPro" id="IPR050951">
    <property type="entry name" value="Retrovirus_Pol_polyprotein"/>
</dbReference>
<feature type="compositionally biased region" description="Polar residues" evidence="8">
    <location>
        <begin position="117"/>
        <end position="131"/>
    </location>
</feature>
<keyword evidence="6" id="KW-0378">Hydrolase</keyword>
<dbReference type="GO" id="GO:0003964">
    <property type="term" value="F:RNA-directed DNA polymerase activity"/>
    <property type="evidence" value="ECO:0007669"/>
    <property type="project" value="UniProtKB-KW"/>
</dbReference>
<feature type="domain" description="Reverse transcriptase" evidence="9">
    <location>
        <begin position="1322"/>
        <end position="1501"/>
    </location>
</feature>
<keyword evidence="4" id="KW-0540">Nuclease</keyword>
<evidence type="ECO:0000256" key="4">
    <source>
        <dbReference type="ARBA" id="ARBA00022722"/>
    </source>
</evidence>
<feature type="region of interest" description="Disordered" evidence="8">
    <location>
        <begin position="176"/>
        <end position="291"/>
    </location>
</feature>
<feature type="compositionally biased region" description="Basic residues" evidence="8">
    <location>
        <begin position="270"/>
        <end position="279"/>
    </location>
</feature>
<keyword evidence="5" id="KW-0255">Endonuclease</keyword>
<comment type="caution">
    <text evidence="10">The sequence shown here is derived from an EMBL/GenBank/DDBJ whole genome shotgun (WGS) entry which is preliminary data.</text>
</comment>
<feature type="compositionally biased region" description="Polar residues" evidence="8">
    <location>
        <begin position="40"/>
        <end position="56"/>
    </location>
</feature>
<feature type="region of interest" description="Disordered" evidence="8">
    <location>
        <begin position="518"/>
        <end position="596"/>
    </location>
</feature>
<evidence type="ECO:0000256" key="3">
    <source>
        <dbReference type="ARBA" id="ARBA00022695"/>
    </source>
</evidence>
<dbReference type="Pfam" id="PF00078">
    <property type="entry name" value="RVT_1"/>
    <property type="match status" value="1"/>
</dbReference>
<dbReference type="InterPro" id="IPR043128">
    <property type="entry name" value="Rev_trsase/Diguanyl_cyclase"/>
</dbReference>
<feature type="compositionally biased region" description="Pro residues" evidence="8">
    <location>
        <begin position="240"/>
        <end position="249"/>
    </location>
</feature>
<dbReference type="Gene3D" id="2.40.70.10">
    <property type="entry name" value="Acid Proteases"/>
    <property type="match status" value="1"/>
</dbReference>
<accession>A0AAD5UUJ4</accession>
<dbReference type="Pfam" id="PF17917">
    <property type="entry name" value="RT_RNaseH"/>
    <property type="match status" value="1"/>
</dbReference>
<feature type="compositionally biased region" description="Basic and acidic residues" evidence="8">
    <location>
        <begin position="558"/>
        <end position="568"/>
    </location>
</feature>
<sequence length="1864" mass="213383">MIVRQQYSTNDQVELARMRERALFALEEANRMMSLYNRASDQSTSINVGNESSASRQGYREGHGTLTKQIKSESDRSASTIRHSYHTTERSRYIENPPLTDNELMDMALGRVHRQTSNVTPVQGLSGTQTHASRRPNQDNGSHTQPTGGQQGSGYEERLRPNPPEVVEEYVRNYYPHTDLPNNTPRHARGGGGGPPGGPPGPPPHQGNATHEGDERRNGTNNEPRPDNRDNRQRIMGGPPGDPPGPPDLPGGGPDSNDDDDDDNPSHHDDRRRRNRRARSPTPYTGDFPPYEEYRRIPRPIARDRCAWIRRAINWKVGPDAHRSNDRAIKVDSPKHYKGEDSTDKFRAFLQSLLRWYVAQRLVGPDKEADRMNAVGQYLDDSALDWFDEVVEATDRRRNNWDFIRIMCAMYLRFVHQADEQLPTYKWENTRYEKKEGVAGLATTLTEWANKMVQVPSEYDQVRRFINRLPERIRYGVEDISGVSAEHSTFDEAVLAAIHHENVVRSKELKRRVRLGLNLSDTGDEGNTRANDKSSQHERGPDKARPPDNRRRIRLWRVPRDRKTEEKTQVPQDNKGRPVKSAGVKPEDRKGKQADKSRVRCFKCHGMGHYSTDAECPLYNQETLRRMEDASNEERNDDISSAQLGDIIEANEPLSDQGGSADEDPPIGDQYDSETEYDYFEEYYSGSEHYPDSDVEVFAGMRTYGSEDPTTPVHEGRALIYADDELSIHEDSSDLNVQELADDLSQRITQMEDPMDNPPPLEEVSPPDLTAGPAPPTIVQLPAPDPMITIINLRGRLDDSEWARDHQARIIGRLETHASQLQEEISLLQETILAILSDQRVRDIVVHSRARETTRLRIGEPLLAPQQWHGLHREPSQLHPIHEDWDTLFMITHDDHEDGANSHQMVTNEVVPGEGTTTEDGEESPSIFAIRTQREQLATIATNNDREYRPAMRYRERPNLGRPYRKIKCMTVYIEILGIKALALLDSGCSIDCISPGFATVAKLPTFALDKPIPLQLGCVGSKSVINFGVHIDVSFAHNVEQNYFDVVNLDHYDVVLGIPFMVKWGLVLDFGHNCVRWRNVTIPSTATVELDERQRPKIIHKGNGQSKRKAPVTIEEVEDEESRRRYPTPSNENHILEEIETDVEQDARHHIGAIKTQTSGGATEKQTVTKDNDTRAIGAQPKTRRLVPVRRGNRERDRAKVPNIAEKSLPTRHSSFEVPRDKFGEEDKLGLNDLIWEEVKSELEELQNFEEFKPRKTDQLREQWFTKCQDIMNGAPPRLPPMREINHHIPLIDQNKRYMYHLPRCPDAMKVDLMTKIDKYLKAEWWQRATVSQAAPLLCIPKKSGQLRTVVDCRKRNDNTVRDVTPFPDQDQIRMDVARAKVRSKIDLSDAYEQIRIIPGDVLKTAFATVFGTFTSQVMQQGDCNAPSTFQRLMTEIFREHIGKFVHVYLDDIFVFSESVEEHEEHLEMVFAILRKAELYLKKEKCDLYSDRMDCLGHIIDDQGLHADGDKMHRIRNWRVPRNTKDVQRFLGLVQYIAHFMPDVSAFTGPLHNIEQNGHLFEWRPIHQKCFDSIKALACKTPILRPIDPKSDETIWVICDASNSGVGAVYGQGPDWQTCRPAGFMSKKLTNAQHSYRVFEFELIAILEALLKWEDKLLGRRFTVVTDHKALTFMKEIPRLNSRQTRWMEFLQRFSYKIEYVEGHLNKVADCLSRYFASDNWDEIHPIQDYVNADQRLDPTGADLPLTRNDELRMMRTQEELRVIRLREGVEPRTMEAAEMVEPAALPEHSGNSDNTEMSLRDTQGKGPELPPVVQELIPLRTEVRKGYNNDTIFQKILANLIITGDSQLTRESFGLKRTTMVL</sequence>
<feature type="region of interest" description="Disordered" evidence="8">
    <location>
        <begin position="1103"/>
        <end position="1130"/>
    </location>
</feature>
<dbReference type="PROSITE" id="PS50878">
    <property type="entry name" value="RT_POL"/>
    <property type="match status" value="1"/>
</dbReference>